<dbReference type="NCBIfam" id="TIGR00732">
    <property type="entry name" value="dprA"/>
    <property type="match status" value="1"/>
</dbReference>
<gene>
    <name evidence="3" type="primary">dprA</name>
    <name evidence="3" type="ORF">H9659_02190</name>
</gene>
<evidence type="ECO:0000256" key="1">
    <source>
        <dbReference type="ARBA" id="ARBA00006525"/>
    </source>
</evidence>
<dbReference type="PANTHER" id="PTHR43022">
    <property type="entry name" value="PROTEIN SMF"/>
    <property type="match status" value="1"/>
</dbReference>
<comment type="similarity">
    <text evidence="1">Belongs to the DprA/Smf family.</text>
</comment>
<sequence>MQRIQWIRCIFFYTKRRYFVNLSTQDQELLKLHYAWPAPYPKLARLLENNYRNEYLLHSSHPQRTNLNTKLALLSPLPLLELLLEKGIIPIPFTHPDYPDELKQLIDPPAVLYTKGDTSLLKKSNKVAIIGSRKAGNYSMCAMDMIVPPLVQHDCAIVSGLAKGADTMAHQAALKYGGQTIAVLGHGFFHVYPKENAELATVIAKEHLLITEYPPYHPPAKWTFPMRNRIISGLSSTIVITESAVKSGTMSTIEHALDHGKEVFAVPGPIDSLLSIGPNKLLDEGARPIWDGFQIVESLVES</sequence>
<feature type="domain" description="Smf/DprA SLOG" evidence="2">
    <location>
        <begin position="93"/>
        <end position="298"/>
    </location>
</feature>
<evidence type="ECO:0000259" key="2">
    <source>
        <dbReference type="Pfam" id="PF02481"/>
    </source>
</evidence>
<dbReference type="EMBL" id="JACSQY010000001">
    <property type="protein sequence ID" value="MBD7907144.1"/>
    <property type="molecule type" value="Genomic_DNA"/>
</dbReference>
<dbReference type="SUPFAM" id="SSF102405">
    <property type="entry name" value="MCP/YpsA-like"/>
    <property type="match status" value="1"/>
</dbReference>
<keyword evidence="4" id="KW-1185">Reference proteome</keyword>
<dbReference type="Proteomes" id="UP000659496">
    <property type="component" value="Unassembled WGS sequence"/>
</dbReference>
<evidence type="ECO:0000313" key="4">
    <source>
        <dbReference type="Proteomes" id="UP000659496"/>
    </source>
</evidence>
<name>A0ABR8PG45_9BACL</name>
<accession>A0ABR8PG45</accession>
<dbReference type="InterPro" id="IPR057666">
    <property type="entry name" value="DrpA_SLOG"/>
</dbReference>
<dbReference type="InterPro" id="IPR003488">
    <property type="entry name" value="DprA"/>
</dbReference>
<comment type="caution">
    <text evidence="3">The sequence shown here is derived from an EMBL/GenBank/DDBJ whole genome shotgun (WGS) entry which is preliminary data.</text>
</comment>
<protein>
    <submittedName>
        <fullName evidence="3">DNA-protecting protein DprA</fullName>
    </submittedName>
</protein>
<reference evidence="3 4" key="1">
    <citation type="submission" date="2020-08" db="EMBL/GenBank/DDBJ databases">
        <title>A Genomic Blueprint of the Chicken Gut Microbiome.</title>
        <authorList>
            <person name="Gilroy R."/>
            <person name="Ravi A."/>
            <person name="Getino M."/>
            <person name="Pursley I."/>
            <person name="Horton D.L."/>
            <person name="Alikhan N.-F."/>
            <person name="Baker D."/>
            <person name="Gharbi K."/>
            <person name="Hall N."/>
            <person name="Watson M."/>
            <person name="Adriaenssens E.M."/>
            <person name="Foster-Nyarko E."/>
            <person name="Jarju S."/>
            <person name="Secka A."/>
            <person name="Antonio M."/>
            <person name="Oren A."/>
            <person name="Chaudhuri R."/>
            <person name="La Ragione R.M."/>
            <person name="Hildebrand F."/>
            <person name="Pallen M.J."/>
        </authorList>
    </citation>
    <scope>NUCLEOTIDE SEQUENCE [LARGE SCALE GENOMIC DNA]</scope>
    <source>
        <strain evidence="3 4">Sa3CUA8</strain>
    </source>
</reference>
<proteinExistence type="inferred from homology"/>
<dbReference type="Gene3D" id="3.40.50.450">
    <property type="match status" value="1"/>
</dbReference>
<evidence type="ECO:0000313" key="3">
    <source>
        <dbReference type="EMBL" id="MBD7907144.1"/>
    </source>
</evidence>
<dbReference type="PANTHER" id="PTHR43022:SF1">
    <property type="entry name" value="PROTEIN SMF"/>
    <property type="match status" value="1"/>
</dbReference>
<organism evidence="3 4">
    <name type="scientific">Sporosarcina gallistercoris</name>
    <dbReference type="NCBI Taxonomy" id="2762245"/>
    <lineage>
        <taxon>Bacteria</taxon>
        <taxon>Bacillati</taxon>
        <taxon>Bacillota</taxon>
        <taxon>Bacilli</taxon>
        <taxon>Bacillales</taxon>
        <taxon>Caryophanaceae</taxon>
        <taxon>Sporosarcina</taxon>
    </lineage>
</organism>
<dbReference type="Pfam" id="PF02481">
    <property type="entry name" value="DNA_processg_A"/>
    <property type="match status" value="1"/>
</dbReference>